<accession>A0A8J3E5Q5</accession>
<name>A0A8J3E5Q5_9PROT</name>
<protein>
    <submittedName>
        <fullName evidence="2">Uncharacterized protein</fullName>
    </submittedName>
</protein>
<dbReference type="EMBL" id="BMJQ01000008">
    <property type="protein sequence ID" value="GGF23472.1"/>
    <property type="molecule type" value="Genomic_DNA"/>
</dbReference>
<proteinExistence type="predicted"/>
<evidence type="ECO:0000256" key="1">
    <source>
        <dbReference type="SAM" id="MobiDB-lite"/>
    </source>
</evidence>
<comment type="caution">
    <text evidence="2">The sequence shown here is derived from an EMBL/GenBank/DDBJ whole genome shotgun (WGS) entry which is preliminary data.</text>
</comment>
<evidence type="ECO:0000313" key="3">
    <source>
        <dbReference type="Proteomes" id="UP000646365"/>
    </source>
</evidence>
<feature type="region of interest" description="Disordered" evidence="1">
    <location>
        <begin position="1"/>
        <end position="63"/>
    </location>
</feature>
<evidence type="ECO:0000313" key="2">
    <source>
        <dbReference type="EMBL" id="GGF23472.1"/>
    </source>
</evidence>
<dbReference type="RefSeq" id="WP_189047509.1">
    <property type="nucleotide sequence ID" value="NZ_BMJQ01000008.1"/>
</dbReference>
<reference evidence="2" key="1">
    <citation type="journal article" date="2014" name="Int. J. Syst. Evol. Microbiol.">
        <title>Complete genome sequence of Corynebacterium casei LMG S-19264T (=DSM 44701T), isolated from a smear-ripened cheese.</title>
        <authorList>
            <consortium name="US DOE Joint Genome Institute (JGI-PGF)"/>
            <person name="Walter F."/>
            <person name="Albersmeier A."/>
            <person name="Kalinowski J."/>
            <person name="Ruckert C."/>
        </authorList>
    </citation>
    <scope>NUCLEOTIDE SEQUENCE</scope>
    <source>
        <strain evidence="2">CGMCC 1.15725</strain>
    </source>
</reference>
<reference evidence="2" key="2">
    <citation type="submission" date="2020-09" db="EMBL/GenBank/DDBJ databases">
        <authorList>
            <person name="Sun Q."/>
            <person name="Zhou Y."/>
        </authorList>
    </citation>
    <scope>NUCLEOTIDE SEQUENCE</scope>
    <source>
        <strain evidence="2">CGMCC 1.15725</strain>
    </source>
</reference>
<organism evidence="2 3">
    <name type="scientific">Aliidongia dinghuensis</name>
    <dbReference type="NCBI Taxonomy" id="1867774"/>
    <lineage>
        <taxon>Bacteria</taxon>
        <taxon>Pseudomonadati</taxon>
        <taxon>Pseudomonadota</taxon>
        <taxon>Alphaproteobacteria</taxon>
        <taxon>Rhodospirillales</taxon>
        <taxon>Dongiaceae</taxon>
        <taxon>Aliidongia</taxon>
    </lineage>
</organism>
<keyword evidence="3" id="KW-1185">Reference proteome</keyword>
<dbReference type="Proteomes" id="UP000646365">
    <property type="component" value="Unassembled WGS sequence"/>
</dbReference>
<sequence>MSISNVGQGPVTPSTTNNQVQGNKQQFKPADNNANTLSNNASKQTGAQPLNATGRGQVVNLVV</sequence>
<dbReference type="AlphaFoldDB" id="A0A8J3E5Q5"/>
<feature type="compositionally biased region" description="Polar residues" evidence="1">
    <location>
        <begin position="1"/>
        <end position="51"/>
    </location>
</feature>
<gene>
    <name evidence="2" type="ORF">GCM10011611_31960</name>
</gene>